<dbReference type="STRING" id="1079994.SAMN04488565_2590"/>
<comment type="subcellular location">
    <subcellularLocation>
        <location evidence="1">Cell membrane</location>
        <topology evidence="1">Multi-pass membrane protein</topology>
    </subcellularLocation>
</comment>
<evidence type="ECO:0000256" key="8">
    <source>
        <dbReference type="SAM" id="MobiDB-lite"/>
    </source>
</evidence>
<gene>
    <name evidence="10" type="ORF">SAMN04488565_2590</name>
</gene>
<feature type="compositionally biased region" description="Basic and acidic residues" evidence="8">
    <location>
        <begin position="259"/>
        <end position="268"/>
    </location>
</feature>
<protein>
    <submittedName>
        <fullName evidence="10">4-azaleucine resistance probable transporter AzlC</fullName>
    </submittedName>
</protein>
<dbReference type="GO" id="GO:0005886">
    <property type="term" value="C:plasma membrane"/>
    <property type="evidence" value="ECO:0007669"/>
    <property type="project" value="UniProtKB-SubCell"/>
</dbReference>
<evidence type="ECO:0000256" key="1">
    <source>
        <dbReference type="ARBA" id="ARBA00004651"/>
    </source>
</evidence>
<reference evidence="10 11" key="1">
    <citation type="submission" date="2016-10" db="EMBL/GenBank/DDBJ databases">
        <authorList>
            <person name="de Groot N.N."/>
        </authorList>
    </citation>
    <scope>NUCLEOTIDE SEQUENCE [LARGE SCALE GENOMIC DNA]</scope>
    <source>
        <strain evidence="10 11">DSM 22788</strain>
    </source>
</reference>
<dbReference type="PANTHER" id="PTHR34979">
    <property type="entry name" value="INNER MEMBRANE PROTEIN YGAZ"/>
    <property type="match status" value="1"/>
</dbReference>
<organism evidence="10 11">
    <name type="scientific">Leucobacter chromiiresistens</name>
    <dbReference type="NCBI Taxonomy" id="1079994"/>
    <lineage>
        <taxon>Bacteria</taxon>
        <taxon>Bacillati</taxon>
        <taxon>Actinomycetota</taxon>
        <taxon>Actinomycetes</taxon>
        <taxon>Micrococcales</taxon>
        <taxon>Microbacteriaceae</taxon>
        <taxon>Leucobacter</taxon>
    </lineage>
</organism>
<accession>A0A1H1AH27</accession>
<evidence type="ECO:0000256" key="3">
    <source>
        <dbReference type="ARBA" id="ARBA00022448"/>
    </source>
</evidence>
<dbReference type="InterPro" id="IPR011606">
    <property type="entry name" value="Brnchd-chn_aa_trnsp_permease"/>
</dbReference>
<evidence type="ECO:0000256" key="7">
    <source>
        <dbReference type="ARBA" id="ARBA00023136"/>
    </source>
</evidence>
<evidence type="ECO:0000313" key="10">
    <source>
        <dbReference type="EMBL" id="SDQ38831.1"/>
    </source>
</evidence>
<dbReference type="Pfam" id="PF03591">
    <property type="entry name" value="AzlC"/>
    <property type="match status" value="1"/>
</dbReference>
<feature type="transmembrane region" description="Helical" evidence="9">
    <location>
        <begin position="36"/>
        <end position="57"/>
    </location>
</feature>
<dbReference type="RefSeq" id="WP_010156659.1">
    <property type="nucleotide sequence ID" value="NZ_FNKB01000001.1"/>
</dbReference>
<feature type="transmembrane region" description="Helical" evidence="9">
    <location>
        <begin position="69"/>
        <end position="93"/>
    </location>
</feature>
<evidence type="ECO:0000256" key="6">
    <source>
        <dbReference type="ARBA" id="ARBA00022989"/>
    </source>
</evidence>
<feature type="region of interest" description="Disordered" evidence="8">
    <location>
        <begin position="247"/>
        <end position="268"/>
    </location>
</feature>
<dbReference type="OrthoDB" id="3181706at2"/>
<keyword evidence="4" id="KW-1003">Cell membrane</keyword>
<dbReference type="Proteomes" id="UP000182690">
    <property type="component" value="Unassembled WGS sequence"/>
</dbReference>
<name>A0A1H1AH27_9MICO</name>
<dbReference type="GO" id="GO:1903785">
    <property type="term" value="P:L-valine transmembrane transport"/>
    <property type="evidence" value="ECO:0007669"/>
    <property type="project" value="TreeGrafter"/>
</dbReference>
<dbReference type="PANTHER" id="PTHR34979:SF1">
    <property type="entry name" value="INNER MEMBRANE PROTEIN YGAZ"/>
    <property type="match status" value="1"/>
</dbReference>
<evidence type="ECO:0000256" key="2">
    <source>
        <dbReference type="ARBA" id="ARBA00010735"/>
    </source>
</evidence>
<evidence type="ECO:0000256" key="9">
    <source>
        <dbReference type="SAM" id="Phobius"/>
    </source>
</evidence>
<comment type="similarity">
    <text evidence="2">Belongs to the AzlC family.</text>
</comment>
<sequence>MPRPSAAGPAERSPRSARLAEVTVGLGDSLGVGIGILPLGVALGVLVVQAGLPWWLAPALSIGIFAGSVELLLVSMIAAATPLVTIAVTVFAVNFRHVFYAFSFPISRVSPGIPRAYSVYAMIDEAYATYVLMESDRLSSARMVSGQLAMQAYWVIGGLIGVALASALPEPIEGFEFALVALFVVMTLDAVRSRREVPSALLAALAAAIAILAAPDNALLVALLVFTALLTGRYAVSRLRPAPERAAELGASELGDPADPPREETDRA</sequence>
<keyword evidence="7 9" id="KW-0472">Membrane</keyword>
<dbReference type="eggNOG" id="COG1296">
    <property type="taxonomic scope" value="Bacteria"/>
</dbReference>
<evidence type="ECO:0000256" key="4">
    <source>
        <dbReference type="ARBA" id="ARBA00022475"/>
    </source>
</evidence>
<dbReference type="EMBL" id="FNKB01000001">
    <property type="protein sequence ID" value="SDQ38831.1"/>
    <property type="molecule type" value="Genomic_DNA"/>
</dbReference>
<feature type="transmembrane region" description="Helical" evidence="9">
    <location>
        <begin position="152"/>
        <end position="168"/>
    </location>
</feature>
<evidence type="ECO:0000313" key="11">
    <source>
        <dbReference type="Proteomes" id="UP000182690"/>
    </source>
</evidence>
<proteinExistence type="inferred from homology"/>
<keyword evidence="5 9" id="KW-0812">Transmembrane</keyword>
<keyword evidence="3" id="KW-0813">Transport</keyword>
<evidence type="ECO:0000256" key="5">
    <source>
        <dbReference type="ARBA" id="ARBA00022692"/>
    </source>
</evidence>
<dbReference type="AlphaFoldDB" id="A0A1H1AH27"/>
<keyword evidence="6 9" id="KW-1133">Transmembrane helix</keyword>